<gene>
    <name evidence="2" type="ORF">SCF082_LOCUS50363</name>
</gene>
<dbReference type="EMBL" id="CAXAMM010043051">
    <property type="protein sequence ID" value="CAK9108267.1"/>
    <property type="molecule type" value="Genomic_DNA"/>
</dbReference>
<evidence type="ECO:0000313" key="2">
    <source>
        <dbReference type="EMBL" id="CAK9108267.1"/>
    </source>
</evidence>
<feature type="region of interest" description="Disordered" evidence="1">
    <location>
        <begin position="1"/>
        <end position="64"/>
    </location>
</feature>
<evidence type="ECO:0000313" key="3">
    <source>
        <dbReference type="Proteomes" id="UP001642464"/>
    </source>
</evidence>
<feature type="compositionally biased region" description="Polar residues" evidence="1">
    <location>
        <begin position="112"/>
        <end position="124"/>
    </location>
</feature>
<feature type="compositionally biased region" description="Low complexity" evidence="1">
    <location>
        <begin position="1"/>
        <end position="13"/>
    </location>
</feature>
<feature type="region of interest" description="Disordered" evidence="1">
    <location>
        <begin position="83"/>
        <end position="102"/>
    </location>
</feature>
<accession>A0ABP0S7B3</accession>
<keyword evidence="3" id="KW-1185">Reference proteome</keyword>
<organism evidence="2 3">
    <name type="scientific">Durusdinium trenchii</name>
    <dbReference type="NCBI Taxonomy" id="1381693"/>
    <lineage>
        <taxon>Eukaryota</taxon>
        <taxon>Sar</taxon>
        <taxon>Alveolata</taxon>
        <taxon>Dinophyceae</taxon>
        <taxon>Suessiales</taxon>
        <taxon>Symbiodiniaceae</taxon>
        <taxon>Durusdinium</taxon>
    </lineage>
</organism>
<name>A0ABP0S7B3_9DINO</name>
<reference evidence="2 3" key="1">
    <citation type="submission" date="2024-02" db="EMBL/GenBank/DDBJ databases">
        <authorList>
            <person name="Chen Y."/>
            <person name="Shah S."/>
            <person name="Dougan E. K."/>
            <person name="Thang M."/>
            <person name="Chan C."/>
        </authorList>
    </citation>
    <scope>NUCLEOTIDE SEQUENCE [LARGE SCALE GENOMIC DNA]</scope>
</reference>
<dbReference type="Proteomes" id="UP001642464">
    <property type="component" value="Unassembled WGS sequence"/>
</dbReference>
<protein>
    <submittedName>
        <fullName evidence="2">E3 ubiquitin-protein ligase HERC2</fullName>
    </submittedName>
</protein>
<proteinExistence type="predicted"/>
<feature type="region of interest" description="Disordered" evidence="1">
    <location>
        <begin position="112"/>
        <end position="157"/>
    </location>
</feature>
<comment type="caution">
    <text evidence="2">The sequence shown here is derived from an EMBL/GenBank/DDBJ whole genome shotgun (WGS) entry which is preliminary data.</text>
</comment>
<sequence length="784" mass="87835">MAAPAADLEAAPLINLDSDDETEDPQMTAVMPTPAQHQTASEQPAAPDSLSSKPAPSVPTAAEVELEELKRKHAELLDLLKREASMQSSGGTPFVSDGTPRPVRRLFTPDSQSVLLSPSPSTTAEIAKPAGPGTAVPKDPATHVEPAGSQCSKRPPDEWALKESEMEIEKVYNLDDEDWDKHCKTGTGKLNVSSDIHDQWKTGCREQLTLGLVRALKLHGTNNSKKTRDLVRAEFTTQVMRIREQAELREQELEGGWYTEERMASDLGYSKPFKYDDTQLEYFIETSERVRIKKSDLEKAIAEAPAPKALVDESKAAAIANGPGPMQGHAQQIGTVAEAREGLNKFIESMHQKAARLMDEIAKAKANASKLCVSVMVKEHIYKLLAPEIAKSKKRKSEEGGLGNEEALDKHNRLDLLLPASGMESSMPILQEYWQRFRKQFGSDHEVFTSVPEEFLQFTIPCKFHGKTKMPIMLMNWQPVLGRGYDPMHLNLLLHPEESRFLAFAALKETYQEDEEVLPDALEFLALDLRKALQDGICLDNGYKVRLAVVSIKGDWPWLITAGNLLRHFRRAPKKGQSQCHALGVCHMCLAGQEGFPFTDCGECPRFLPTMTGAAAAVCWDVPSALTRFLPQMPGNLPQFYRPDMWHAWHLGAGRYFLSSAIEWLEQEMMEPVVRNHLNCDQRISLILLALRSINAVFRELFSKGTWLRTGEAERIGALGMQTLRCYRRLADLSLQMREPRFPIHSKFHQLWHIFHTLQACAKNCNGWSHPSLIPVSRMKVLLA</sequence>
<evidence type="ECO:0000256" key="1">
    <source>
        <dbReference type="SAM" id="MobiDB-lite"/>
    </source>
</evidence>